<evidence type="ECO:0000313" key="5">
    <source>
        <dbReference type="EMBL" id="KIW51554.1"/>
    </source>
</evidence>
<dbReference type="Proteomes" id="UP000054342">
    <property type="component" value="Unassembled WGS sequence"/>
</dbReference>
<dbReference type="STRING" id="348802.A0A0D2EUP7"/>
<sequence length="658" mass="73855">MSADAEEQQREQVETTDVIICGCGPTGAILSALLGRKSVKNVVLEREKEVVTDPRGIALDEDGIRLLQEIGLYDKVHGEIGECLAQIYFTSGREGLMTKPFMHMDMSTTEGGSGHVGGICHKQPVMEKYIRQVARGCPSSELRLGCTITEIAEDKDSVRVKYIDDKGEERWLRGKFLVGADGKTGFTRKRYLEPKGVVLETLSGYEYQETWVAVNYHMDLPTPEMHPDFPLWKLGYTPQDVYDAFFPTGFRFIGNPDRPSVCGTFGPRKERLWRFEYVVDIQKGEDPVEMATYDKMAAVIFPYLTHPGKRYGLKDPVQYPTDCIHVLRSRPFSFSARSCNKWSVGRVMLCGDAAHVMPPFGGQGIASGFRDAAGIAWRLGLACRSGFDQSHERLFNGWCLERKQQLDRSIAATVANGDLTTARSPIKIFFRDWILWFMQLVPSWRHKLRLGPRANGMGRYNYTEGMAFLPDLFGGRQLPQVYCQAVASGKAAAAEVQFTDDVIYRPESSSFLRLLVLVDDLEQVQRAREELEKLKVEDVSAGEVKMDEVCYLVTSPDCEAGRSSGAMMDAKQRVYRLATGDEFLASGLCKDRPPPIGYDMYRIKNELGGRRYVLVRPDRFMFAACYSGEELVSACRRVSKALYGKAEAEADGEIGIKL</sequence>
<keyword evidence="1" id="KW-0285">Flavoprotein</keyword>
<dbReference type="HOGENOM" id="CLU_026314_0_0_1"/>
<evidence type="ECO:0000256" key="1">
    <source>
        <dbReference type="ARBA" id="ARBA00022630"/>
    </source>
</evidence>
<dbReference type="GO" id="GO:0008688">
    <property type="term" value="F:3-(3-hydroxyphenyl)propionate hydroxylase activity"/>
    <property type="evidence" value="ECO:0007669"/>
    <property type="project" value="TreeGrafter"/>
</dbReference>
<evidence type="ECO:0000256" key="3">
    <source>
        <dbReference type="ARBA" id="ARBA00023002"/>
    </source>
</evidence>
<reference evidence="5 6" key="1">
    <citation type="submission" date="2015-01" db="EMBL/GenBank/DDBJ databases">
        <title>The Genome Sequence of Exophiala xenobiotica CBS118157.</title>
        <authorList>
            <consortium name="The Broad Institute Genomics Platform"/>
            <person name="Cuomo C."/>
            <person name="de Hoog S."/>
            <person name="Gorbushina A."/>
            <person name="Stielow B."/>
            <person name="Teixiera M."/>
            <person name="Abouelleil A."/>
            <person name="Chapman S.B."/>
            <person name="Priest M."/>
            <person name="Young S.K."/>
            <person name="Wortman J."/>
            <person name="Nusbaum C."/>
            <person name="Birren B."/>
        </authorList>
    </citation>
    <scope>NUCLEOTIDE SEQUENCE [LARGE SCALE GENOMIC DNA]</scope>
    <source>
        <strain evidence="5 6">CBS 118157</strain>
    </source>
</reference>
<organism evidence="5 6">
    <name type="scientific">Exophiala xenobiotica</name>
    <dbReference type="NCBI Taxonomy" id="348802"/>
    <lineage>
        <taxon>Eukaryota</taxon>
        <taxon>Fungi</taxon>
        <taxon>Dikarya</taxon>
        <taxon>Ascomycota</taxon>
        <taxon>Pezizomycotina</taxon>
        <taxon>Eurotiomycetes</taxon>
        <taxon>Chaetothyriomycetidae</taxon>
        <taxon>Chaetothyriales</taxon>
        <taxon>Herpotrichiellaceae</taxon>
        <taxon>Exophiala</taxon>
    </lineage>
</organism>
<dbReference type="PANTHER" id="PTHR43476:SF3">
    <property type="entry name" value="FAD-BINDING MONOOXYGENASE"/>
    <property type="match status" value="1"/>
</dbReference>
<dbReference type="AlphaFoldDB" id="A0A0D2EUP7"/>
<proteinExistence type="predicted"/>
<dbReference type="EMBL" id="KN847322">
    <property type="protein sequence ID" value="KIW51554.1"/>
    <property type="molecule type" value="Genomic_DNA"/>
</dbReference>
<dbReference type="GO" id="GO:0071949">
    <property type="term" value="F:FAD binding"/>
    <property type="evidence" value="ECO:0007669"/>
    <property type="project" value="InterPro"/>
</dbReference>
<dbReference type="InterPro" id="IPR050631">
    <property type="entry name" value="PheA/TfdB_FAD_monoxygenase"/>
</dbReference>
<keyword evidence="3" id="KW-0560">Oxidoreductase</keyword>
<feature type="domain" description="FAD-binding" evidence="4">
    <location>
        <begin position="16"/>
        <end position="226"/>
    </location>
</feature>
<dbReference type="PRINTS" id="PR00420">
    <property type="entry name" value="RNGMNOXGNASE"/>
</dbReference>
<protein>
    <recommendedName>
        <fullName evidence="4">FAD-binding domain-containing protein</fullName>
    </recommendedName>
</protein>
<dbReference type="Gene3D" id="3.50.50.60">
    <property type="entry name" value="FAD/NAD(P)-binding domain"/>
    <property type="match status" value="2"/>
</dbReference>
<accession>A0A0D2EUP7</accession>
<dbReference type="Pfam" id="PF01494">
    <property type="entry name" value="FAD_binding_3"/>
    <property type="match status" value="2"/>
</dbReference>
<keyword evidence="6" id="KW-1185">Reference proteome</keyword>
<dbReference type="GeneID" id="25332172"/>
<dbReference type="OrthoDB" id="10016252at2759"/>
<name>A0A0D2EUP7_9EURO</name>
<dbReference type="PANTHER" id="PTHR43476">
    <property type="entry name" value="3-(3-HYDROXY-PHENYL)PROPIONATE/3-HYDROXYCINNAMIC ACID HYDROXYLASE"/>
    <property type="match status" value="1"/>
</dbReference>
<feature type="domain" description="FAD-binding" evidence="4">
    <location>
        <begin position="328"/>
        <end position="384"/>
    </location>
</feature>
<dbReference type="RefSeq" id="XP_013312138.1">
    <property type="nucleotide sequence ID" value="XM_013456684.1"/>
</dbReference>
<evidence type="ECO:0000313" key="6">
    <source>
        <dbReference type="Proteomes" id="UP000054342"/>
    </source>
</evidence>
<dbReference type="InterPro" id="IPR036188">
    <property type="entry name" value="FAD/NAD-bd_sf"/>
</dbReference>
<evidence type="ECO:0000259" key="4">
    <source>
        <dbReference type="Pfam" id="PF01494"/>
    </source>
</evidence>
<dbReference type="SUPFAM" id="SSF51905">
    <property type="entry name" value="FAD/NAD(P)-binding domain"/>
    <property type="match status" value="1"/>
</dbReference>
<evidence type="ECO:0000256" key="2">
    <source>
        <dbReference type="ARBA" id="ARBA00022827"/>
    </source>
</evidence>
<dbReference type="InterPro" id="IPR002938">
    <property type="entry name" value="FAD-bd"/>
</dbReference>
<keyword evidence="2" id="KW-0274">FAD</keyword>
<dbReference type="GO" id="GO:0019622">
    <property type="term" value="P:3-(3-hydroxy)phenylpropionate catabolic process"/>
    <property type="evidence" value="ECO:0007669"/>
    <property type="project" value="TreeGrafter"/>
</dbReference>
<gene>
    <name evidence="5" type="ORF">PV05_10264</name>
</gene>